<feature type="compositionally biased region" description="Low complexity" evidence="6">
    <location>
        <begin position="26"/>
        <end position="35"/>
    </location>
</feature>
<dbReference type="PANTHER" id="PTHR46425:SF1">
    <property type="entry name" value="TRANSCRIPTION TERMINATION FACTOR RHO"/>
    <property type="match status" value="1"/>
</dbReference>
<dbReference type="SMART" id="SM00384">
    <property type="entry name" value="AT_hook"/>
    <property type="match status" value="3"/>
</dbReference>
<keyword evidence="2" id="KW-0347">Helicase</keyword>
<proteinExistence type="inferred from homology"/>
<dbReference type="InterPro" id="IPR000194">
    <property type="entry name" value="ATPase_F1/V1/A1_a/bsu_nucl-bd"/>
</dbReference>
<evidence type="ECO:0000256" key="1">
    <source>
        <dbReference type="ARBA" id="ARBA00022801"/>
    </source>
</evidence>
<evidence type="ECO:0000259" key="7">
    <source>
        <dbReference type="PROSITE" id="PS51856"/>
    </source>
</evidence>
<evidence type="ECO:0000256" key="5">
    <source>
        <dbReference type="PROSITE-ProRule" id="PRU01203"/>
    </source>
</evidence>
<dbReference type="InterPro" id="IPR017956">
    <property type="entry name" value="AT_hook_DNA-bd_motif"/>
</dbReference>
<name>A0A840DFF3_9MICO</name>
<dbReference type="GO" id="GO:0016787">
    <property type="term" value="F:hydrolase activity"/>
    <property type="evidence" value="ECO:0007669"/>
    <property type="project" value="UniProtKB-KW"/>
</dbReference>
<keyword evidence="5" id="KW-0694">RNA-binding</keyword>
<evidence type="ECO:0000256" key="4">
    <source>
        <dbReference type="ARBA" id="ARBA00023163"/>
    </source>
</evidence>
<dbReference type="InterPro" id="IPR011113">
    <property type="entry name" value="Rho_RNA-bd"/>
</dbReference>
<comment type="similarity">
    <text evidence="5">Belongs to the Rho family.</text>
</comment>
<dbReference type="GO" id="GO:0004386">
    <property type="term" value="F:helicase activity"/>
    <property type="evidence" value="ECO:0007669"/>
    <property type="project" value="UniProtKB-KW"/>
</dbReference>
<dbReference type="SUPFAM" id="SSF50249">
    <property type="entry name" value="Nucleic acid-binding proteins"/>
    <property type="match status" value="1"/>
</dbReference>
<feature type="domain" description="Rho RNA-BD" evidence="7">
    <location>
        <begin position="310"/>
        <end position="387"/>
    </location>
</feature>
<dbReference type="SMART" id="SM00357">
    <property type="entry name" value="CSP"/>
    <property type="match status" value="1"/>
</dbReference>
<evidence type="ECO:0000256" key="3">
    <source>
        <dbReference type="ARBA" id="ARBA00023015"/>
    </source>
</evidence>
<dbReference type="CDD" id="cd04459">
    <property type="entry name" value="Rho_CSD"/>
    <property type="match status" value="1"/>
</dbReference>
<keyword evidence="2" id="KW-0547">Nucleotide-binding</keyword>
<dbReference type="Pfam" id="PF00006">
    <property type="entry name" value="ATP-synt_ab"/>
    <property type="match status" value="1"/>
</dbReference>
<dbReference type="PROSITE" id="PS51856">
    <property type="entry name" value="RHO_RNA_BD"/>
    <property type="match status" value="1"/>
</dbReference>
<accession>A0A840DFF3</accession>
<dbReference type="GO" id="GO:0005524">
    <property type="term" value="F:ATP binding"/>
    <property type="evidence" value="ECO:0007669"/>
    <property type="project" value="InterPro"/>
</dbReference>
<gene>
    <name evidence="8" type="ORF">F5897_001469</name>
</gene>
<feature type="compositionally biased region" description="Low complexity" evidence="6">
    <location>
        <begin position="128"/>
        <end position="145"/>
    </location>
</feature>
<evidence type="ECO:0000256" key="6">
    <source>
        <dbReference type="SAM" id="MobiDB-lite"/>
    </source>
</evidence>
<evidence type="ECO:0000313" key="9">
    <source>
        <dbReference type="Proteomes" id="UP000571183"/>
    </source>
</evidence>
<feature type="region of interest" description="Disordered" evidence="6">
    <location>
        <begin position="55"/>
        <end position="80"/>
    </location>
</feature>
<feature type="compositionally biased region" description="Polar residues" evidence="6">
    <location>
        <begin position="1"/>
        <end position="10"/>
    </location>
</feature>
<dbReference type="Pfam" id="PF07497">
    <property type="entry name" value="Rho_RNA_bind"/>
    <property type="match status" value="1"/>
</dbReference>
<dbReference type="PRINTS" id="PR00929">
    <property type="entry name" value="ATHOOK"/>
</dbReference>
<feature type="compositionally biased region" description="Low complexity" evidence="6">
    <location>
        <begin position="55"/>
        <end position="65"/>
    </location>
</feature>
<dbReference type="GO" id="GO:0006353">
    <property type="term" value="P:DNA-templated transcription termination"/>
    <property type="evidence" value="ECO:0007669"/>
    <property type="project" value="InterPro"/>
</dbReference>
<feature type="region of interest" description="Disordered" evidence="6">
    <location>
        <begin position="1"/>
        <end position="35"/>
    </location>
</feature>
<dbReference type="Proteomes" id="UP000571183">
    <property type="component" value="Unassembled WGS sequence"/>
</dbReference>
<dbReference type="InterPro" id="IPR011129">
    <property type="entry name" value="CSD"/>
</dbReference>
<dbReference type="GO" id="GO:0003723">
    <property type="term" value="F:RNA binding"/>
    <property type="evidence" value="ECO:0007669"/>
    <property type="project" value="UniProtKB-UniRule"/>
</dbReference>
<protein>
    <submittedName>
        <fullName evidence="8">Transcription termination factor Rho</fullName>
    </submittedName>
</protein>
<keyword evidence="4" id="KW-0804">Transcription</keyword>
<feature type="compositionally biased region" description="Low complexity" evidence="6">
    <location>
        <begin position="160"/>
        <end position="179"/>
    </location>
</feature>
<dbReference type="Gene3D" id="2.40.50.140">
    <property type="entry name" value="Nucleic acid-binding proteins"/>
    <property type="match status" value="1"/>
</dbReference>
<keyword evidence="3" id="KW-0805">Transcription regulation</keyword>
<feature type="compositionally biased region" description="Basic residues" evidence="6">
    <location>
        <begin position="112"/>
        <end position="122"/>
    </location>
</feature>
<keyword evidence="1" id="KW-0378">Hydrolase</keyword>
<reference evidence="8" key="1">
    <citation type="submission" date="2020-08" db="EMBL/GenBank/DDBJ databases">
        <title>Sequencing the genomes of 1000 actinobacteria strains.</title>
        <authorList>
            <person name="Klenk H.-P."/>
        </authorList>
    </citation>
    <scope>NUCLEOTIDE SEQUENCE [LARGE SCALE GENOMIC DNA]</scope>
    <source>
        <strain evidence="8">DSM 27064</strain>
    </source>
</reference>
<keyword evidence="9" id="KW-1185">Reference proteome</keyword>
<feature type="compositionally biased region" description="Low complexity" evidence="6">
    <location>
        <begin position="262"/>
        <end position="277"/>
    </location>
</feature>
<dbReference type="AlphaFoldDB" id="A0A840DFF3"/>
<dbReference type="SUPFAM" id="SSF52540">
    <property type="entry name" value="P-loop containing nucleoside triphosphate hydrolases"/>
    <property type="match status" value="1"/>
</dbReference>
<evidence type="ECO:0000256" key="2">
    <source>
        <dbReference type="ARBA" id="ARBA00022806"/>
    </source>
</evidence>
<dbReference type="GO" id="GO:0008186">
    <property type="term" value="F:ATP-dependent activity, acting on RNA"/>
    <property type="evidence" value="ECO:0007669"/>
    <property type="project" value="InterPro"/>
</dbReference>
<keyword evidence="2" id="KW-0067">ATP-binding</keyword>
<feature type="compositionally biased region" description="Basic residues" evidence="6">
    <location>
        <begin position="285"/>
        <end position="296"/>
    </location>
</feature>
<dbReference type="InterPro" id="IPR027417">
    <property type="entry name" value="P-loop_NTPase"/>
</dbReference>
<dbReference type="GO" id="GO:0003677">
    <property type="term" value="F:DNA binding"/>
    <property type="evidence" value="ECO:0007669"/>
    <property type="project" value="InterPro"/>
</dbReference>
<dbReference type="Gene3D" id="3.40.50.300">
    <property type="entry name" value="P-loop containing nucleotide triphosphate hydrolases"/>
    <property type="match status" value="1"/>
</dbReference>
<feature type="region of interest" description="Disordered" evidence="6">
    <location>
        <begin position="104"/>
        <end position="299"/>
    </location>
</feature>
<dbReference type="EMBL" id="JACIFD010000016">
    <property type="protein sequence ID" value="MBB4072141.1"/>
    <property type="molecule type" value="Genomic_DNA"/>
</dbReference>
<comment type="caution">
    <text evidence="8">The sequence shown here is derived from an EMBL/GenBank/DDBJ whole genome shotgun (WGS) entry which is preliminary data.</text>
</comment>
<feature type="compositionally biased region" description="Low complexity" evidence="6">
    <location>
        <begin position="197"/>
        <end position="232"/>
    </location>
</feature>
<dbReference type="PANTHER" id="PTHR46425">
    <property type="entry name" value="TRANSCRIPTION TERMINATION FACTOR RHO"/>
    <property type="match status" value="1"/>
</dbReference>
<dbReference type="RefSeq" id="WP_183305032.1">
    <property type="nucleotide sequence ID" value="NZ_JACIFD010000016.1"/>
</dbReference>
<dbReference type="InterPro" id="IPR004665">
    <property type="entry name" value="Term_rho"/>
</dbReference>
<organism evidence="8 9">
    <name type="scientific">Canibacter oris</name>
    <dbReference type="NCBI Taxonomy" id="1365628"/>
    <lineage>
        <taxon>Bacteria</taxon>
        <taxon>Bacillati</taxon>
        <taxon>Actinomycetota</taxon>
        <taxon>Actinomycetes</taxon>
        <taxon>Micrococcales</taxon>
        <taxon>Microbacteriaceae</taxon>
        <taxon>Canibacter</taxon>
    </lineage>
</organism>
<dbReference type="InterPro" id="IPR012340">
    <property type="entry name" value="NA-bd_OB-fold"/>
</dbReference>
<evidence type="ECO:0000313" key="8">
    <source>
        <dbReference type="EMBL" id="MBB4072141.1"/>
    </source>
</evidence>
<sequence length="679" mass="70276">MDQNSETAAESTVPVKKRVTRRVTTKDTAAADTAAADTAAAETAAADVTASDAAATAATATEGAAPVKRRGRPRKIDTAAATATEVTTTLGESADSAAASAAAVVTAEKPAKTRVSRARKKAEKTAEGETPAATAAAPERAADTAVDITPVGDKVAVGGSESAGNDAAAVAADAETPKAPAKRRGRPRKVDVERAAAAEQAAASEAPAEVVTGESAGNDAAAVAADAETPKAPAKRRGRPRKVDVEQAAAEQAAASEEKAAADGGDTAETAAGATAEQPQETRGRSRTRQRDRKRRGADEIEELTEEDVLLPIAGILDVLDNYAFVRTSGYLPGVSDVYVSLSQVKRHGLRKGDAIVGAIRKPREGEGSGRQKYNALVKIDAVNGTTVEEAQQRPQFEELTPIAPNTPVLIGDAVGTATARAIDMFAPLAFGQRGLLNGASGSGVTATLLEIAAGYAAVSPETHLMFVAVGGRPEETTEIARRINGEVIAAAADRSAEDRTTVVELALERAKRLVEIGHDVVLLLDTLADFSDAIETQTYNPKTSPIFGMNPYTMQLIVDVFAASRNLENSGSLAVYAGVYGVRMFADMERLQRLQNWNLELNSELAQLGVFPAVNVLSSSAKVAAAAHPAALAQQVRQIRMAQHSAGEGDVSAAVELIETLENAESTAAAAAKLSAKK</sequence>
<feature type="compositionally biased region" description="Low complexity" evidence="6">
    <location>
        <begin position="246"/>
        <end position="255"/>
    </location>
</feature>